<proteinExistence type="predicted"/>
<accession>A0AAW9QV85</accession>
<feature type="chain" id="PRO_5043342545" description="Tle cognate immunity protein 4 C-terminal domain-containing protein" evidence="2">
    <location>
        <begin position="32"/>
        <end position="479"/>
    </location>
</feature>
<comment type="caution">
    <text evidence="3">The sequence shown here is derived from an EMBL/GenBank/DDBJ whole genome shotgun (WGS) entry which is preliminary data.</text>
</comment>
<name>A0AAW9QV85_9GAMM</name>
<feature type="compositionally biased region" description="Basic and acidic residues" evidence="1">
    <location>
        <begin position="465"/>
        <end position="479"/>
    </location>
</feature>
<dbReference type="AlphaFoldDB" id="A0AAW9QV85"/>
<feature type="region of interest" description="Disordered" evidence="1">
    <location>
        <begin position="453"/>
        <end position="479"/>
    </location>
</feature>
<evidence type="ECO:0000256" key="1">
    <source>
        <dbReference type="SAM" id="MobiDB-lite"/>
    </source>
</evidence>
<dbReference type="Proteomes" id="UP001364472">
    <property type="component" value="Unassembled WGS sequence"/>
</dbReference>
<dbReference type="EMBL" id="JBBDHC010000002">
    <property type="protein sequence ID" value="MEJ1248333.1"/>
    <property type="molecule type" value="Genomic_DNA"/>
</dbReference>
<keyword evidence="4" id="KW-1185">Reference proteome</keyword>
<reference evidence="3 4" key="1">
    <citation type="journal article" date="2016" name="Antonie Van Leeuwenhoek">
        <title>Denitratimonas tolerans gen. nov., sp. nov., a denitrifying bacterium isolated from a bioreactor for tannery wastewater treatment.</title>
        <authorList>
            <person name="Han S.I."/>
            <person name="Kim J.O."/>
            <person name="Lee Y.R."/>
            <person name="Ekpeghere K.I."/>
            <person name="Koh S.C."/>
            <person name="Whang K.S."/>
        </authorList>
    </citation>
    <scope>NUCLEOTIDE SEQUENCE [LARGE SCALE GENOMIC DNA]</scope>
    <source>
        <strain evidence="3 4">KACC 17565</strain>
    </source>
</reference>
<dbReference type="RefSeq" id="WP_337334055.1">
    <property type="nucleotide sequence ID" value="NZ_JBBDHC010000002.1"/>
</dbReference>
<organism evidence="3 4">
    <name type="scientific">Denitratimonas tolerans</name>
    <dbReference type="NCBI Taxonomy" id="1338420"/>
    <lineage>
        <taxon>Bacteria</taxon>
        <taxon>Pseudomonadati</taxon>
        <taxon>Pseudomonadota</taxon>
        <taxon>Gammaproteobacteria</taxon>
        <taxon>Lysobacterales</taxon>
        <taxon>Lysobacteraceae</taxon>
        <taxon>Denitratimonas</taxon>
    </lineage>
</organism>
<evidence type="ECO:0008006" key="5">
    <source>
        <dbReference type="Google" id="ProtNLM"/>
    </source>
</evidence>
<evidence type="ECO:0000313" key="4">
    <source>
        <dbReference type="Proteomes" id="UP001364472"/>
    </source>
</evidence>
<evidence type="ECO:0000313" key="3">
    <source>
        <dbReference type="EMBL" id="MEJ1248333.1"/>
    </source>
</evidence>
<evidence type="ECO:0000256" key="2">
    <source>
        <dbReference type="SAM" id="SignalP"/>
    </source>
</evidence>
<sequence>MKRQARPARTRLRYALTAYLISALVPASAQAADLDAAEAALRANNHAEVVKLLLPAYRNGTLTDARALYVLSRGCFFQRPTPLQALKKQACNNQSGRITFAAAEAGSVDAMLDLAYTLESDLPAMRHPDFPRQPDRAYFFALAAGEFASTDEQRERASKAIAEIGAKLPAATREAVRAQIAAANAMHPPPGKAQGDAAGGVASAGHGPAGAAGPFGLTFGMSAAAVPLKPVATDKYGRDSIGSGKSHYSCNDTLTFPFNGSYNTSDLSGDQRDNHLAMRELWLDALRQTDPEAVTMATGMKGATVRFGVTFESPDSALTDVTIKNYATDSGTTLCLGFFKDQLFRVKVNLSGKRDLIDPLVEKVKKDYAGARYEYWPKRPVDSTRTYLHRWAGHPQGVWITIEHDVYERPRNVDWSKAYAFGGTPPSPPSPAELSAEADYVYAPLFARALAHHRAQKQRTAEQQQTRRTEQRDKALDEF</sequence>
<gene>
    <name evidence="3" type="ORF">WB794_01385</name>
</gene>
<protein>
    <recommendedName>
        <fullName evidence="5">Tle cognate immunity protein 4 C-terminal domain-containing protein</fullName>
    </recommendedName>
</protein>
<feature type="signal peptide" evidence="2">
    <location>
        <begin position="1"/>
        <end position="31"/>
    </location>
</feature>
<keyword evidence="2" id="KW-0732">Signal</keyword>